<dbReference type="AlphaFoldDB" id="A0A9X1V506"/>
<comment type="caution">
    <text evidence="2">The sequence shown here is derived from an EMBL/GenBank/DDBJ whole genome shotgun (WGS) entry which is preliminary data.</text>
</comment>
<evidence type="ECO:0008006" key="4">
    <source>
        <dbReference type="Google" id="ProtNLM"/>
    </source>
</evidence>
<evidence type="ECO:0000256" key="1">
    <source>
        <dbReference type="SAM" id="MobiDB-lite"/>
    </source>
</evidence>
<organism evidence="2 3">
    <name type="scientific">Christiangramia lutea</name>
    <dbReference type="NCBI Taxonomy" id="1607951"/>
    <lineage>
        <taxon>Bacteria</taxon>
        <taxon>Pseudomonadati</taxon>
        <taxon>Bacteroidota</taxon>
        <taxon>Flavobacteriia</taxon>
        <taxon>Flavobacteriales</taxon>
        <taxon>Flavobacteriaceae</taxon>
        <taxon>Christiangramia</taxon>
    </lineage>
</organism>
<proteinExistence type="predicted"/>
<gene>
    <name evidence="2" type="ORF">ML462_15245</name>
</gene>
<protein>
    <recommendedName>
        <fullName evidence="4">DUF4890 domain-containing protein</fullName>
    </recommendedName>
</protein>
<dbReference type="RefSeq" id="WP_240714691.1">
    <property type="nucleotide sequence ID" value="NZ_JAKVTV010000006.1"/>
</dbReference>
<reference evidence="2" key="1">
    <citation type="submission" date="2022-03" db="EMBL/GenBank/DDBJ databases">
        <title>Gramella crocea sp. nov., isolated from activated sludge of a seafood processing plant.</title>
        <authorList>
            <person name="Zhang X."/>
        </authorList>
    </citation>
    <scope>NUCLEOTIDE SEQUENCE</scope>
    <source>
        <strain evidence="2">YJ019</strain>
    </source>
</reference>
<evidence type="ECO:0000313" key="3">
    <source>
        <dbReference type="Proteomes" id="UP001139226"/>
    </source>
</evidence>
<sequence>MKKILTVIFVLLSLSMFSQQKSERKSDLTKDEMARLRADRLAMQLDLDEDQKEKLKGLFAERIEAQEKMREERREMKEEKQQFNEKQKEELSEILTEEQFTKWEGLQEKRRKGRKHYQEKRKN</sequence>
<feature type="region of interest" description="Disordered" evidence="1">
    <location>
        <begin position="70"/>
        <end position="91"/>
    </location>
</feature>
<dbReference type="Proteomes" id="UP001139226">
    <property type="component" value="Unassembled WGS sequence"/>
</dbReference>
<name>A0A9X1V506_9FLAO</name>
<dbReference type="EMBL" id="JAKVTV010000006">
    <property type="protein sequence ID" value="MCH4824527.1"/>
    <property type="molecule type" value="Genomic_DNA"/>
</dbReference>
<keyword evidence="3" id="KW-1185">Reference proteome</keyword>
<accession>A0A9X1V506</accession>
<evidence type="ECO:0000313" key="2">
    <source>
        <dbReference type="EMBL" id="MCH4824527.1"/>
    </source>
</evidence>